<dbReference type="EMBL" id="CAID01000010">
    <property type="protein sequence ID" value="CEF99455.1"/>
    <property type="molecule type" value="Genomic_DNA"/>
</dbReference>
<dbReference type="InterPro" id="IPR008011">
    <property type="entry name" value="Complex1_LYR_dom"/>
</dbReference>
<accession>A0A090M5E1</accession>
<reference evidence="17 19" key="1">
    <citation type="journal article" date="2006" name="Proc. Natl. Acad. Sci. U.S.A.">
        <title>Genome analysis of the smallest free-living eukaryote Ostreococcus tauri unveils many unique features.</title>
        <authorList>
            <person name="Derelle E."/>
            <person name="Ferraz C."/>
            <person name="Rombauts S."/>
            <person name="Rouze P."/>
            <person name="Worden A.Z."/>
            <person name="Robbens S."/>
            <person name="Partensky F."/>
            <person name="Degroeve S."/>
            <person name="Echeynie S."/>
            <person name="Cooke R."/>
            <person name="Saeys Y."/>
            <person name="Wuyts J."/>
            <person name="Jabbari K."/>
            <person name="Bowler C."/>
            <person name="Panaud O."/>
            <person name="Piegu B."/>
            <person name="Ball S.G."/>
            <person name="Ral J.-P."/>
            <person name="Bouget F.-Y."/>
            <person name="Piganeau G."/>
            <person name="De Baets B."/>
            <person name="Picard A."/>
            <person name="Delseny M."/>
            <person name="Demaille J."/>
            <person name="Van de Peer Y."/>
            <person name="Moreau H."/>
        </authorList>
    </citation>
    <scope>NUCLEOTIDE SEQUENCE [LARGE SCALE GENOMIC DNA]</scope>
    <source>
        <strain evidence="17 19">OTTH0595</strain>
    </source>
</reference>
<keyword evidence="6" id="KW-0813">Transport</keyword>
<keyword evidence="11" id="KW-0007">Acetylation</keyword>
<name>A0A090M5E1_OSTTA</name>
<dbReference type="STRING" id="70448.A0A090M5E1"/>
<evidence type="ECO:0000256" key="14">
    <source>
        <dbReference type="ARBA" id="ARBA00030192"/>
    </source>
</evidence>
<evidence type="ECO:0000313" key="17">
    <source>
        <dbReference type="EMBL" id="CEF99455.1"/>
    </source>
</evidence>
<keyword evidence="9" id="KW-0999">Mitochondrion inner membrane</keyword>
<dbReference type="PANTHER" id="PTHR12868">
    <property type="entry name" value="NADH-UBIQUINONE OXIDOREDUCTASE B22 SUBUNIT"/>
    <property type="match status" value="1"/>
</dbReference>
<evidence type="ECO:0000256" key="7">
    <source>
        <dbReference type="ARBA" id="ARBA00022553"/>
    </source>
</evidence>
<dbReference type="GO" id="GO:0005743">
    <property type="term" value="C:mitochondrial inner membrane"/>
    <property type="evidence" value="ECO:0007669"/>
    <property type="project" value="UniProtKB-SubCell"/>
</dbReference>
<evidence type="ECO:0000256" key="10">
    <source>
        <dbReference type="ARBA" id="ARBA00022982"/>
    </source>
</evidence>
<dbReference type="AlphaFoldDB" id="A0A090M5E1"/>
<keyword evidence="8" id="KW-0679">Respiratory chain</keyword>
<dbReference type="PANTHER" id="PTHR12868:SF0">
    <property type="entry name" value="NADH DEHYDROGENASE [UBIQUINONE] 1 BETA SUBCOMPLEX SUBUNIT 9"/>
    <property type="match status" value="1"/>
</dbReference>
<accession>A0A1Y5I7S7</accession>
<sequence>MRLYRHTLRTILSWCVDRNIFYEERDRVRAAFAANAALVDRGAIERALSDGEKTLESYAHPDPYIIPTMYGGSKYARNPEPPSGVSMVFDFGREEYAKPK</sequence>
<keyword evidence="10" id="KW-0249">Electron transport</keyword>
<comment type="subunit">
    <text evidence="4">Mammalian complex I is composed of 45 different subunits.</text>
</comment>
<comment type="function">
    <text evidence="1">Accessory subunit of the mitochondrial membrane respiratory chain NADH dehydrogenase (Complex I), that is believed to be not involved in catalysis. Complex I functions in the transfer of electrons from NADH to the respiratory chain. The immediate electron acceptor for the enzyme is believed to be ubiquinone.</text>
</comment>
<dbReference type="FunCoup" id="A0A090M5E1">
    <property type="interactions" value="1520"/>
</dbReference>
<keyword evidence="12" id="KW-0496">Mitochondrion</keyword>
<proteinExistence type="inferred from homology"/>
<evidence type="ECO:0000256" key="4">
    <source>
        <dbReference type="ARBA" id="ARBA00011790"/>
    </source>
</evidence>
<evidence type="ECO:0000259" key="16">
    <source>
        <dbReference type="Pfam" id="PF05347"/>
    </source>
</evidence>
<dbReference type="InParanoid" id="A0A090M5E1"/>
<reference evidence="17" key="2">
    <citation type="journal article" date="2014" name="BMC Genomics">
        <title>An improved genome of the model marine alga Ostreococcus tauri unfolds by assessing Illumina de novo assemblies.</title>
        <authorList>
            <person name="Blanc-Mathieu R."/>
            <person name="Verhelst B."/>
            <person name="Derelle E."/>
            <person name="Rombauts S."/>
            <person name="Bouget F.Y."/>
            <person name="Carre I."/>
            <person name="Chateau A."/>
            <person name="Eyre-Walker A."/>
            <person name="Grimsley N."/>
            <person name="Moreau H."/>
            <person name="Piegu B."/>
            <person name="Rivals E."/>
            <person name="Schackwitz W."/>
            <person name="Van de Peer Y."/>
            <person name="Piganeau G."/>
        </authorList>
    </citation>
    <scope>NUCLEOTIDE SEQUENCE</scope>
    <source>
        <strain evidence="17">RCC4221</strain>
    </source>
</reference>
<organism evidence="17 19">
    <name type="scientific">Ostreococcus tauri</name>
    <name type="common">Marine green alga</name>
    <dbReference type="NCBI Taxonomy" id="70448"/>
    <lineage>
        <taxon>Eukaryota</taxon>
        <taxon>Viridiplantae</taxon>
        <taxon>Chlorophyta</taxon>
        <taxon>Mamiellophyceae</taxon>
        <taxon>Mamiellales</taxon>
        <taxon>Bathycoccaceae</taxon>
        <taxon>Ostreococcus</taxon>
    </lineage>
</organism>
<evidence type="ECO:0000256" key="1">
    <source>
        <dbReference type="ARBA" id="ARBA00002920"/>
    </source>
</evidence>
<keyword evidence="7" id="KW-0597">Phosphoprotein</keyword>
<dbReference type="EMBL" id="KZ155832">
    <property type="protein sequence ID" value="OUS43222.1"/>
    <property type="molecule type" value="Genomic_DNA"/>
</dbReference>
<gene>
    <name evidence="18" type="ORF">BE221DRAFT_207679</name>
    <name evidence="17" type="ORF">OT_ostta10g02920</name>
</gene>
<reference evidence="18" key="3">
    <citation type="submission" date="2017-04" db="EMBL/GenBank/DDBJ databases">
        <title>Population genomics of picophytoplankton unveils novel chromosome hypervariability.</title>
        <authorList>
            <consortium name="DOE Joint Genome Institute"/>
            <person name="Blanc-Mathieu R."/>
            <person name="Krasovec M."/>
            <person name="Hebrard M."/>
            <person name="Yau S."/>
            <person name="Desgranges E."/>
            <person name="Martin J."/>
            <person name="Schackwitz W."/>
            <person name="Kuo A."/>
            <person name="Salin G."/>
            <person name="Donnadieu C."/>
            <person name="Desdevises Y."/>
            <person name="Sanchez-Ferandin S."/>
            <person name="Moreau H."/>
            <person name="Rivals E."/>
            <person name="Grigoriev I.V."/>
            <person name="Grimsley N."/>
            <person name="Eyre-Walker A."/>
            <person name="Piganeau G."/>
        </authorList>
    </citation>
    <scope>NUCLEOTIDE SEQUENCE [LARGE SCALE GENOMIC DNA]</scope>
    <source>
        <strain evidence="18">RCC 1115</strain>
    </source>
</reference>
<evidence type="ECO:0000256" key="2">
    <source>
        <dbReference type="ARBA" id="ARBA00004443"/>
    </source>
</evidence>
<evidence type="ECO:0000313" key="19">
    <source>
        <dbReference type="Proteomes" id="UP000009170"/>
    </source>
</evidence>
<dbReference type="OrthoDB" id="13598at2759"/>
<protein>
    <recommendedName>
        <fullName evidence="5">NADH dehydrogenase [ubiquinone] 1 beta subcomplex subunit 9</fullName>
    </recommendedName>
    <alternativeName>
        <fullName evidence="14">Complex I-B22</fullName>
    </alternativeName>
    <alternativeName>
        <fullName evidence="15">NADH-ubiquinone oxidoreductase B22 subunit</fullName>
    </alternativeName>
</protein>
<evidence type="ECO:0000256" key="12">
    <source>
        <dbReference type="ARBA" id="ARBA00023128"/>
    </source>
</evidence>
<dbReference type="Proteomes" id="UP000195557">
    <property type="component" value="Unassembled WGS sequence"/>
</dbReference>
<feature type="domain" description="Complex 1 LYR protein" evidence="16">
    <location>
        <begin position="2"/>
        <end position="56"/>
    </location>
</feature>
<comment type="similarity">
    <text evidence="3">Belongs to the complex I LYR family.</text>
</comment>
<accession>A0A454XQ28</accession>
<evidence type="ECO:0000256" key="15">
    <source>
        <dbReference type="ARBA" id="ARBA00032528"/>
    </source>
</evidence>
<keyword evidence="13" id="KW-0472">Membrane</keyword>
<comment type="subcellular location">
    <subcellularLocation>
        <location evidence="2">Mitochondrion inner membrane</location>
        <topology evidence="2">Peripheral membrane protein</topology>
        <orientation evidence="2">Matrix side</orientation>
    </subcellularLocation>
</comment>
<dbReference type="InterPro" id="IPR033034">
    <property type="entry name" value="NDUFB9"/>
</dbReference>
<keyword evidence="19" id="KW-1185">Reference proteome</keyword>
<dbReference type="Proteomes" id="UP000009170">
    <property type="component" value="Unassembled WGS sequence"/>
</dbReference>
<dbReference type="CDD" id="cd20263">
    <property type="entry name" value="Complex1_LYR_NDUFB9_LYRM3"/>
    <property type="match status" value="1"/>
</dbReference>
<evidence type="ECO:0000313" key="18">
    <source>
        <dbReference type="EMBL" id="OUS43222.1"/>
    </source>
</evidence>
<evidence type="ECO:0000256" key="5">
    <source>
        <dbReference type="ARBA" id="ARBA00018684"/>
    </source>
</evidence>
<dbReference type="InterPro" id="IPR045292">
    <property type="entry name" value="Complex1_LYR_NDUFB9_LYRM3"/>
</dbReference>
<dbReference type="GO" id="GO:0006120">
    <property type="term" value="P:mitochondrial electron transport, NADH to ubiquinone"/>
    <property type="evidence" value="ECO:0007669"/>
    <property type="project" value="InterPro"/>
</dbReference>
<evidence type="ECO:0000256" key="9">
    <source>
        <dbReference type="ARBA" id="ARBA00022792"/>
    </source>
</evidence>
<evidence type="ECO:0000256" key="11">
    <source>
        <dbReference type="ARBA" id="ARBA00022990"/>
    </source>
</evidence>
<evidence type="ECO:0000256" key="13">
    <source>
        <dbReference type="ARBA" id="ARBA00023136"/>
    </source>
</evidence>
<evidence type="ECO:0000256" key="6">
    <source>
        <dbReference type="ARBA" id="ARBA00022448"/>
    </source>
</evidence>
<dbReference type="Pfam" id="PF05347">
    <property type="entry name" value="Complex1_LYR"/>
    <property type="match status" value="1"/>
</dbReference>
<evidence type="ECO:0000256" key="8">
    <source>
        <dbReference type="ARBA" id="ARBA00022660"/>
    </source>
</evidence>
<evidence type="ECO:0000256" key="3">
    <source>
        <dbReference type="ARBA" id="ARBA00009508"/>
    </source>
</evidence>